<keyword evidence="3" id="KW-1185">Reference proteome</keyword>
<reference evidence="2" key="1">
    <citation type="submission" date="2022-08" db="EMBL/GenBank/DDBJ databases">
        <title>A Global Phylogenomic Analysis of the Shiitake Genus Lentinula.</title>
        <authorList>
            <consortium name="DOE Joint Genome Institute"/>
            <person name="Sierra-Patev S."/>
            <person name="Min B."/>
            <person name="Naranjo-Ortiz M."/>
            <person name="Looney B."/>
            <person name="Konkel Z."/>
            <person name="Slot J.C."/>
            <person name="Sakamoto Y."/>
            <person name="Steenwyk J.L."/>
            <person name="Rokas A."/>
            <person name="Carro J."/>
            <person name="Camarero S."/>
            <person name="Ferreira P."/>
            <person name="Molpeceres G."/>
            <person name="Ruiz-Duenas F.J."/>
            <person name="Serrano A."/>
            <person name="Henrissat B."/>
            <person name="Drula E."/>
            <person name="Hughes K.W."/>
            <person name="Mata J.L."/>
            <person name="Ishikawa N.K."/>
            <person name="Vargas-Isla R."/>
            <person name="Ushijima S."/>
            <person name="Smith C.A."/>
            <person name="Ahrendt S."/>
            <person name="Andreopoulos W."/>
            <person name="He G."/>
            <person name="Labutti K."/>
            <person name="Lipzen A."/>
            <person name="Ng V."/>
            <person name="Riley R."/>
            <person name="Sandor L."/>
            <person name="Barry K."/>
            <person name="Martinez A.T."/>
            <person name="Xiao Y."/>
            <person name="Gibbons J.G."/>
            <person name="Terashima K."/>
            <person name="Grigoriev I.V."/>
            <person name="Hibbett D.S."/>
        </authorList>
    </citation>
    <scope>NUCLEOTIDE SEQUENCE</scope>
    <source>
        <strain evidence="2">RHP3577 ss4</strain>
    </source>
</reference>
<gene>
    <name evidence="2" type="ORF">C8R41DRAFT_581161</name>
</gene>
<sequence length="238" mass="27847">MKHLRPWRFHFLRHLRISHCFLAYLCNYRKFSLHRGVYVRYTTGKIFFFPPSLFTINDTLSTLQFDLELSVMTAPLTAETIFSFSLIVGPIYGTIIVELLLYGAFTVLFGNYLYLQARHHGRHRFYQISLTFLYLSATASVILDTIAGREIMLYVLDRLDPFYNDSSSSRYHYYSQTNLRNGSVCDRKLRGRYPPSLSLLCHLGLKEAGNCWSCSGVLPEYCRRGCCYLLSETRRRHR</sequence>
<proteinExistence type="predicted"/>
<protein>
    <submittedName>
        <fullName evidence="2">Uncharacterized protein</fullName>
    </submittedName>
</protein>
<evidence type="ECO:0000256" key="1">
    <source>
        <dbReference type="SAM" id="Phobius"/>
    </source>
</evidence>
<comment type="caution">
    <text evidence="2">The sequence shown here is derived from an EMBL/GenBank/DDBJ whole genome shotgun (WGS) entry which is preliminary data.</text>
</comment>
<dbReference type="Proteomes" id="UP001150217">
    <property type="component" value="Unassembled WGS sequence"/>
</dbReference>
<organism evidence="2 3">
    <name type="scientific">Lentinula lateritia</name>
    <dbReference type="NCBI Taxonomy" id="40482"/>
    <lineage>
        <taxon>Eukaryota</taxon>
        <taxon>Fungi</taxon>
        <taxon>Dikarya</taxon>
        <taxon>Basidiomycota</taxon>
        <taxon>Agaricomycotina</taxon>
        <taxon>Agaricomycetes</taxon>
        <taxon>Agaricomycetidae</taxon>
        <taxon>Agaricales</taxon>
        <taxon>Marasmiineae</taxon>
        <taxon>Omphalotaceae</taxon>
        <taxon>Lentinula</taxon>
    </lineage>
</organism>
<keyword evidence="1" id="KW-0812">Transmembrane</keyword>
<feature type="transmembrane region" description="Helical" evidence="1">
    <location>
        <begin position="125"/>
        <end position="143"/>
    </location>
</feature>
<evidence type="ECO:0000313" key="2">
    <source>
        <dbReference type="EMBL" id="KAJ4473188.1"/>
    </source>
</evidence>
<feature type="transmembrane region" description="Helical" evidence="1">
    <location>
        <begin position="81"/>
        <end position="105"/>
    </location>
</feature>
<dbReference type="EMBL" id="JANVFT010000081">
    <property type="protein sequence ID" value="KAJ4473188.1"/>
    <property type="molecule type" value="Genomic_DNA"/>
</dbReference>
<name>A0ABQ8V443_9AGAR</name>
<keyword evidence="1" id="KW-1133">Transmembrane helix</keyword>
<accession>A0ABQ8V443</accession>
<keyword evidence="1" id="KW-0472">Membrane</keyword>
<evidence type="ECO:0000313" key="3">
    <source>
        <dbReference type="Proteomes" id="UP001150217"/>
    </source>
</evidence>